<protein>
    <recommendedName>
        <fullName evidence="4">Holin-X, holin superfamily III</fullName>
    </recommendedName>
</protein>
<evidence type="ECO:0000313" key="2">
    <source>
        <dbReference type="EMBL" id="MBP2475273.1"/>
    </source>
</evidence>
<keyword evidence="1" id="KW-0472">Membrane</keyword>
<reference evidence="2 3" key="1">
    <citation type="submission" date="2021-03" db="EMBL/GenBank/DDBJ databases">
        <title>Sequencing the genomes of 1000 actinobacteria strains.</title>
        <authorList>
            <person name="Klenk H.-P."/>
        </authorList>
    </citation>
    <scope>NUCLEOTIDE SEQUENCE [LARGE SCALE GENOMIC DNA]</scope>
    <source>
        <strain evidence="2 3">DSM 44580</strain>
    </source>
</reference>
<keyword evidence="3" id="KW-1185">Reference proteome</keyword>
<proteinExistence type="predicted"/>
<evidence type="ECO:0000256" key="1">
    <source>
        <dbReference type="SAM" id="Phobius"/>
    </source>
</evidence>
<sequence length="166" mass="17931">MNSAQRNANGSPDGAGLPPVPSIPLSDYEAEPGEQTIGGLVREATTHLSVLLRSELELAKAELGAEVKKGLKGSVYFILAVAVLAFSMFFLFFTFGELLSVWLPRWAGFGIVFLLMLVTAGLLGFLGYRRVRTIRGPQRTIETLKDAGQVIPRRSAPAEEEPAKTA</sequence>
<dbReference type="Proteomes" id="UP001519363">
    <property type="component" value="Unassembled WGS sequence"/>
</dbReference>
<evidence type="ECO:0000313" key="3">
    <source>
        <dbReference type="Proteomes" id="UP001519363"/>
    </source>
</evidence>
<gene>
    <name evidence="2" type="ORF">JOF53_004145</name>
</gene>
<name>A0ABS5AFC6_9PSEU</name>
<feature type="transmembrane region" description="Helical" evidence="1">
    <location>
        <begin position="107"/>
        <end position="128"/>
    </location>
</feature>
<evidence type="ECO:0008006" key="4">
    <source>
        <dbReference type="Google" id="ProtNLM"/>
    </source>
</evidence>
<dbReference type="InterPro" id="IPR009937">
    <property type="entry name" value="Phage_holin_3_6"/>
</dbReference>
<dbReference type="Pfam" id="PF07332">
    <property type="entry name" value="Phage_holin_3_6"/>
    <property type="match status" value="1"/>
</dbReference>
<accession>A0ABS5AFC6</accession>
<dbReference type="EMBL" id="JAGIOO010000001">
    <property type="protein sequence ID" value="MBP2475273.1"/>
    <property type="molecule type" value="Genomic_DNA"/>
</dbReference>
<comment type="caution">
    <text evidence="2">The sequence shown here is derived from an EMBL/GenBank/DDBJ whole genome shotgun (WGS) entry which is preliminary data.</text>
</comment>
<feature type="transmembrane region" description="Helical" evidence="1">
    <location>
        <begin position="75"/>
        <end position="95"/>
    </location>
</feature>
<keyword evidence="1" id="KW-0812">Transmembrane</keyword>
<organism evidence="2 3">
    <name type="scientific">Crossiella equi</name>
    <dbReference type="NCBI Taxonomy" id="130796"/>
    <lineage>
        <taxon>Bacteria</taxon>
        <taxon>Bacillati</taxon>
        <taxon>Actinomycetota</taxon>
        <taxon>Actinomycetes</taxon>
        <taxon>Pseudonocardiales</taxon>
        <taxon>Pseudonocardiaceae</taxon>
        <taxon>Crossiella</taxon>
    </lineage>
</organism>
<keyword evidence="1" id="KW-1133">Transmembrane helix</keyword>